<dbReference type="GO" id="GO:0003729">
    <property type="term" value="F:mRNA binding"/>
    <property type="evidence" value="ECO:0007669"/>
    <property type="project" value="TreeGrafter"/>
</dbReference>
<evidence type="ECO:0000256" key="1">
    <source>
        <dbReference type="ARBA" id="ARBA00006767"/>
    </source>
</evidence>
<dbReference type="SMART" id="SM00316">
    <property type="entry name" value="S1"/>
    <property type="match status" value="6"/>
</dbReference>
<dbReference type="FunFam" id="2.40.50.140:FF:000051">
    <property type="entry name" value="RNA-binding transcriptional accessory protein"/>
    <property type="match status" value="1"/>
</dbReference>
<dbReference type="GO" id="GO:0005737">
    <property type="term" value="C:cytoplasm"/>
    <property type="evidence" value="ECO:0007669"/>
    <property type="project" value="UniProtKB-ARBA"/>
</dbReference>
<dbReference type="NCBIfam" id="TIGR00717">
    <property type="entry name" value="rpsA"/>
    <property type="match status" value="1"/>
</dbReference>
<evidence type="ECO:0000256" key="9">
    <source>
        <dbReference type="SAM" id="MobiDB-lite"/>
    </source>
</evidence>
<keyword evidence="5" id="KW-0687">Ribonucleoprotein</keyword>
<evidence type="ECO:0000256" key="6">
    <source>
        <dbReference type="ARBA" id="ARBA00035293"/>
    </source>
</evidence>
<keyword evidence="3" id="KW-0694">RNA-binding</keyword>
<dbReference type="GO" id="GO:0003735">
    <property type="term" value="F:structural constituent of ribosome"/>
    <property type="evidence" value="ECO:0007669"/>
    <property type="project" value="InterPro"/>
</dbReference>
<dbReference type="SUPFAM" id="SSF50249">
    <property type="entry name" value="Nucleic acid-binding proteins"/>
    <property type="match status" value="6"/>
</dbReference>
<keyword evidence="8" id="KW-0175">Coiled coil</keyword>
<dbReference type="PRINTS" id="PR00681">
    <property type="entry name" value="RIBOSOMALS1"/>
</dbReference>
<keyword evidence="2" id="KW-0677">Repeat</keyword>
<dbReference type="KEGG" id="gaw:V144x_34660"/>
<dbReference type="InterPro" id="IPR000110">
    <property type="entry name" value="Ribosomal_bS1"/>
</dbReference>
<dbReference type="PANTHER" id="PTHR10724:SF7">
    <property type="entry name" value="SMALL RIBOSOMAL SUBUNIT PROTEIN BS1C"/>
    <property type="match status" value="1"/>
</dbReference>
<feature type="domain" description="S1 motif" evidence="10">
    <location>
        <begin position="310"/>
        <end position="380"/>
    </location>
</feature>
<feature type="domain" description="S1 motif" evidence="10">
    <location>
        <begin position="139"/>
        <end position="204"/>
    </location>
</feature>
<protein>
    <recommendedName>
        <fullName evidence="6">Small ribosomal subunit protein bS1</fullName>
    </recommendedName>
    <alternativeName>
        <fullName evidence="7">30S ribosomal protein S1</fullName>
    </alternativeName>
</protein>
<evidence type="ECO:0000256" key="8">
    <source>
        <dbReference type="SAM" id="Coils"/>
    </source>
</evidence>
<dbReference type="InterPro" id="IPR035104">
    <property type="entry name" value="Ribosomal_protein_S1-like"/>
</dbReference>
<dbReference type="AlphaFoldDB" id="A0A517VYA2"/>
<evidence type="ECO:0000313" key="11">
    <source>
        <dbReference type="EMBL" id="QDT97983.1"/>
    </source>
</evidence>
<dbReference type="FunFam" id="2.40.50.140:FF:000011">
    <property type="entry name" value="30S ribosomal protein S1"/>
    <property type="match status" value="2"/>
</dbReference>
<dbReference type="FunFam" id="2.40.50.140:FF:000018">
    <property type="entry name" value="30S ribosomal protein S1"/>
    <property type="match status" value="1"/>
</dbReference>
<feature type="domain" description="S1 motif" evidence="10">
    <location>
        <begin position="397"/>
        <end position="467"/>
    </location>
</feature>
<dbReference type="EMBL" id="CP037920">
    <property type="protein sequence ID" value="QDT97983.1"/>
    <property type="molecule type" value="Genomic_DNA"/>
</dbReference>
<feature type="coiled-coil region" evidence="8">
    <location>
        <begin position="192"/>
        <end position="224"/>
    </location>
</feature>
<feature type="domain" description="S1 motif" evidence="10">
    <location>
        <begin position="485"/>
        <end position="554"/>
    </location>
</feature>
<evidence type="ECO:0000256" key="2">
    <source>
        <dbReference type="ARBA" id="ARBA00022737"/>
    </source>
</evidence>
<accession>A0A517VYA2</accession>
<evidence type="ECO:0000313" key="12">
    <source>
        <dbReference type="Proteomes" id="UP000318704"/>
    </source>
</evidence>
<dbReference type="GO" id="GO:0006412">
    <property type="term" value="P:translation"/>
    <property type="evidence" value="ECO:0007669"/>
    <property type="project" value="InterPro"/>
</dbReference>
<dbReference type="Pfam" id="PF00575">
    <property type="entry name" value="S1"/>
    <property type="match status" value="6"/>
</dbReference>
<dbReference type="Proteomes" id="UP000318704">
    <property type="component" value="Chromosome"/>
</dbReference>
<dbReference type="GO" id="GO:1990904">
    <property type="term" value="C:ribonucleoprotein complex"/>
    <property type="evidence" value="ECO:0007669"/>
    <property type="project" value="UniProtKB-KW"/>
</dbReference>
<evidence type="ECO:0000256" key="5">
    <source>
        <dbReference type="ARBA" id="ARBA00023274"/>
    </source>
</evidence>
<dbReference type="GO" id="GO:0005840">
    <property type="term" value="C:ribosome"/>
    <property type="evidence" value="ECO:0007669"/>
    <property type="project" value="UniProtKB-KW"/>
</dbReference>
<feature type="compositionally biased region" description="Acidic residues" evidence="9">
    <location>
        <begin position="598"/>
        <end position="614"/>
    </location>
</feature>
<dbReference type="RefSeq" id="WP_144986273.1">
    <property type="nucleotide sequence ID" value="NZ_CP037920.1"/>
</dbReference>
<name>A0A517VYA2_9PLAN</name>
<evidence type="ECO:0000256" key="3">
    <source>
        <dbReference type="ARBA" id="ARBA00022884"/>
    </source>
</evidence>
<evidence type="ECO:0000259" key="10">
    <source>
        <dbReference type="PROSITE" id="PS50126"/>
    </source>
</evidence>
<sequence>MVDRNLIREFNVSDDDLDAAFAGIMSDVETEGDVEGDEADWVLDDIYASVSCAYDVNQIIDGVILSVEGEEVLVDIGFKSEGVVHIDEWSEEEEVPKAGDKVQVLLEEVEDEFGLTMLSKRKADRIREWEKVIATHAEGDVVSGTVVRKIKGGLLINIGVNVFLPASQVDIRRPSDIANYIGRTIECVILKIDEARRNIVVSRRKLIEEKREKLKQDLLSKIEEAQVVKGVVKNIADFGAFVDLGGIDGLLHITDMSWGRINHPTEIVKIDDEVEVMILSVDREKEKIALGLKQKTPSPWELVESKYPVGTKVIGHVVNVMSYGAFVKLEDGIEGLVHISEMSWTKRINHPSELVNIGDEVEVVVLGVNKDKQEISLGMKQTQSNPWDEVTKKYPEGAKVKGTVRNLTNYGAFIELEEGVDGLLHVSDMSWTRKISHASEVMKKGDEIECLVISVDEERKRIALGLKQLASDPWETDIPEKYQPGAIVQGVVTKITNFGVFVELEEELEGLLHISELSDQKVENPEDIVKVGETLDVKILRVDTDDRKIGLSRKLEEPIEEEADSAEGGEAAAVAPRKELMGGTGGDAPLFSMPTEAPADEAPAEEAEAEEQTE</sequence>
<feature type="domain" description="S1 motif" evidence="10">
    <location>
        <begin position="57"/>
        <end position="121"/>
    </location>
</feature>
<dbReference type="InterPro" id="IPR050437">
    <property type="entry name" value="Ribos_protein_bS1-like"/>
</dbReference>
<evidence type="ECO:0000256" key="4">
    <source>
        <dbReference type="ARBA" id="ARBA00022980"/>
    </source>
</evidence>
<keyword evidence="4 11" id="KW-0689">Ribosomal protein</keyword>
<dbReference type="CDD" id="cd05687">
    <property type="entry name" value="S1_RPS1_repeat_ec1_hs1"/>
    <property type="match status" value="1"/>
</dbReference>
<feature type="region of interest" description="Disordered" evidence="9">
    <location>
        <begin position="559"/>
        <end position="614"/>
    </location>
</feature>
<organism evidence="11 12">
    <name type="scientific">Gimesia aquarii</name>
    <dbReference type="NCBI Taxonomy" id="2527964"/>
    <lineage>
        <taxon>Bacteria</taxon>
        <taxon>Pseudomonadati</taxon>
        <taxon>Planctomycetota</taxon>
        <taxon>Planctomycetia</taxon>
        <taxon>Planctomycetales</taxon>
        <taxon>Planctomycetaceae</taxon>
        <taxon>Gimesia</taxon>
    </lineage>
</organism>
<dbReference type="CDD" id="cd04465">
    <property type="entry name" value="S1_RPS1_repeat_ec2_hs2"/>
    <property type="match status" value="1"/>
</dbReference>
<dbReference type="PANTHER" id="PTHR10724">
    <property type="entry name" value="30S RIBOSOMAL PROTEIN S1"/>
    <property type="match status" value="1"/>
</dbReference>
<proteinExistence type="inferred from homology"/>
<dbReference type="Gene3D" id="2.40.50.140">
    <property type="entry name" value="Nucleic acid-binding proteins"/>
    <property type="match status" value="6"/>
</dbReference>
<dbReference type="InterPro" id="IPR003029">
    <property type="entry name" value="S1_domain"/>
</dbReference>
<comment type="similarity">
    <text evidence="1">Belongs to the bacterial ribosomal protein bS1 family.</text>
</comment>
<reference evidence="11 12" key="1">
    <citation type="submission" date="2019-03" db="EMBL/GenBank/DDBJ databases">
        <title>Deep-cultivation of Planctomycetes and their phenomic and genomic characterization uncovers novel biology.</title>
        <authorList>
            <person name="Wiegand S."/>
            <person name="Jogler M."/>
            <person name="Boedeker C."/>
            <person name="Pinto D."/>
            <person name="Vollmers J."/>
            <person name="Rivas-Marin E."/>
            <person name="Kohn T."/>
            <person name="Peeters S.H."/>
            <person name="Heuer A."/>
            <person name="Rast P."/>
            <person name="Oberbeckmann S."/>
            <person name="Bunk B."/>
            <person name="Jeske O."/>
            <person name="Meyerdierks A."/>
            <person name="Storesund J.E."/>
            <person name="Kallscheuer N."/>
            <person name="Luecker S."/>
            <person name="Lage O.M."/>
            <person name="Pohl T."/>
            <person name="Merkel B.J."/>
            <person name="Hornburger P."/>
            <person name="Mueller R.-W."/>
            <person name="Bruemmer F."/>
            <person name="Labrenz M."/>
            <person name="Spormann A.M."/>
            <person name="Op den Camp H."/>
            <person name="Overmann J."/>
            <person name="Amann R."/>
            <person name="Jetten M.S.M."/>
            <person name="Mascher T."/>
            <person name="Medema M.H."/>
            <person name="Devos D.P."/>
            <person name="Kaster A.-K."/>
            <person name="Ovreas L."/>
            <person name="Rohde M."/>
            <person name="Galperin M.Y."/>
            <person name="Jogler C."/>
        </authorList>
    </citation>
    <scope>NUCLEOTIDE SEQUENCE [LARGE SCALE GENOMIC DNA]</scope>
    <source>
        <strain evidence="11 12">V144</strain>
    </source>
</reference>
<dbReference type="InterPro" id="IPR012340">
    <property type="entry name" value="NA-bd_OB-fold"/>
</dbReference>
<dbReference type="CDD" id="cd05688">
    <property type="entry name" value="S1_RPS1_repeat_ec3"/>
    <property type="match status" value="1"/>
</dbReference>
<feature type="domain" description="S1 motif" evidence="10">
    <location>
        <begin position="225"/>
        <end position="293"/>
    </location>
</feature>
<dbReference type="PROSITE" id="PS50126">
    <property type="entry name" value="S1"/>
    <property type="match status" value="6"/>
</dbReference>
<evidence type="ECO:0000256" key="7">
    <source>
        <dbReference type="ARBA" id="ARBA00035517"/>
    </source>
</evidence>
<gene>
    <name evidence="11" type="primary">rpsA_2</name>
    <name evidence="11" type="ORF">V144x_34660</name>
</gene>